<dbReference type="VEuPathDB" id="FungiDB:PAAG_11841"/>
<feature type="compositionally biased region" description="Acidic residues" evidence="1">
    <location>
        <begin position="881"/>
        <end position="904"/>
    </location>
</feature>
<accession>A0A0A2V0Z8</accession>
<feature type="compositionally biased region" description="Low complexity" evidence="1">
    <location>
        <begin position="823"/>
        <end position="837"/>
    </location>
</feature>
<proteinExistence type="predicted"/>
<gene>
    <name evidence="2" type="ORF">PAAG_11841</name>
</gene>
<dbReference type="GeneID" id="26970702"/>
<dbReference type="Proteomes" id="UP000002059">
    <property type="component" value="Partially assembled WGS sequence"/>
</dbReference>
<dbReference type="OMA" id="ELLFWET"/>
<dbReference type="HOGENOM" id="CLU_342231_0_0_1"/>
<dbReference type="EMBL" id="KN294001">
    <property type="protein sequence ID" value="KGQ01491.1"/>
    <property type="molecule type" value="Genomic_DNA"/>
</dbReference>
<evidence type="ECO:0000256" key="1">
    <source>
        <dbReference type="SAM" id="MobiDB-lite"/>
    </source>
</evidence>
<evidence type="ECO:0000313" key="2">
    <source>
        <dbReference type="EMBL" id="KGQ01491.1"/>
    </source>
</evidence>
<evidence type="ECO:0000313" key="3">
    <source>
        <dbReference type="Proteomes" id="UP000002059"/>
    </source>
</evidence>
<dbReference type="OrthoDB" id="5330058at2759"/>
<sequence length="919" mass="103670">MDPPRVVLDVPNEYHDIILDTVVAPPVPSTPEKRQFMDPHHEVYGYPSKAPLQTFTAEFQSYHPYFRRFSLLYSNLPPLEYRNPFVGIAFCEVNEAGDCETPYVGRRLTEQATIQPSPPSSARSTSNTIFTLFGNSFPDCRSMIDMYRPRLQVYPGVTENPTPDSVVGGHHGGPRVVNVDITKTWKGLSSDKAQELLFWETTFRMVLGYLLHDQFELLEQQHEIENRAFLELQREHEQQDKVSDGVHYLPVNMIDIATAMVNCWKVHRRMHHWLASMGNIYKTIAQFIRCHDCFVYPPVGNNSFIATGGLRIGVKLLDLGKHSRNTITHTHISGTPVEVNWAPDVLSFEQFDPITSEGHEFRLMPRYNSTFISSGAKTDLEPPHIVYKSSASWLRWDASISGFSGTVPFCSDSKECVVYPDAHLAYGISRDQSETYTLRIMITATALEYFDTNVRFEKTVRARVTINIKSRNCSRTHPDQLYRFERLWSDSQNTKSIPSPLEWRPLQQIRPSLERFKNPVMSSTVPFVGCPDETQMLLPLSAYEMCSGERRSLSQQPFDSFIIKPSLMVAKVHIDSVSKVDEGPSGQRITYSPPGPSEGCLNVPPLRRQRRSPHNIHPLKTAPKLGSTLLPRTRIDLPNHPRTESGDKRLQYDIVNMLGMPPRYDQRDEDLEMRYRPWGKRSYWRGTNLSVQGKGSGDPHQGLHASRNAIFSGTNSIEEDELYISKYFQEVGFDSFQRQASHLTKKSESNFSRVPSSEPLTMNCEPFLNSRRDTRAERLPNLEVPWTPPSSDVCPCGYCPCRFPNGAKVRTERGSDNEAGKASGPSDGDSSSDEGPPLIRGKDKAAFARMLVERAEAGRHMLGSDIGDIFDSSPTPTSAGDWEDIDTDEEGVGLPEDGDSEEDGTNQGVAISVAYESWG</sequence>
<dbReference type="RefSeq" id="XP_015703010.1">
    <property type="nucleotide sequence ID" value="XM_015847418.1"/>
</dbReference>
<dbReference type="AlphaFoldDB" id="A0A0A2V0Z8"/>
<feature type="region of interest" description="Disordered" evidence="1">
    <location>
        <begin position="580"/>
        <end position="599"/>
    </location>
</feature>
<name>A0A0A2V0Z8_PARBA</name>
<feature type="region of interest" description="Disordered" evidence="1">
    <location>
        <begin position="864"/>
        <end position="908"/>
    </location>
</feature>
<feature type="compositionally biased region" description="Basic and acidic residues" evidence="1">
    <location>
        <begin position="810"/>
        <end position="819"/>
    </location>
</feature>
<protein>
    <submittedName>
        <fullName evidence="2">Uncharacterized protein</fullName>
    </submittedName>
</protein>
<feature type="region of interest" description="Disordered" evidence="1">
    <location>
        <begin position="810"/>
        <end position="840"/>
    </location>
</feature>
<reference evidence="2 3" key="1">
    <citation type="journal article" date="2011" name="PLoS Genet.">
        <title>Comparative genomic analysis of human fungal pathogens causing paracoccidioidomycosis.</title>
        <authorList>
            <person name="Desjardins C.A."/>
            <person name="Champion M.D."/>
            <person name="Holder J.W."/>
            <person name="Muszewska A."/>
            <person name="Goldberg J."/>
            <person name="Bailao A.M."/>
            <person name="Brigido M.M."/>
            <person name="Ferreira M.E."/>
            <person name="Garcia A.M."/>
            <person name="Grynberg M."/>
            <person name="Gujja S."/>
            <person name="Heiman D.I."/>
            <person name="Henn M.R."/>
            <person name="Kodira C.D."/>
            <person name="Leon-Narvaez H."/>
            <person name="Longo L.V."/>
            <person name="Ma L.J."/>
            <person name="Malavazi I."/>
            <person name="Matsuo A.L."/>
            <person name="Morais F.V."/>
            <person name="Pereira M."/>
            <person name="Rodriguez-Brito S."/>
            <person name="Sakthikumar S."/>
            <person name="Salem-Izacc S.M."/>
            <person name="Sykes S.M."/>
            <person name="Teixeira M.M."/>
            <person name="Vallejo M.C."/>
            <person name="Walter M.E."/>
            <person name="Yandava C."/>
            <person name="Young S."/>
            <person name="Zeng Q."/>
            <person name="Zucker J."/>
            <person name="Felipe M.S."/>
            <person name="Goldman G.H."/>
            <person name="Haas B.J."/>
            <person name="McEwen J.G."/>
            <person name="Nino-Vega G."/>
            <person name="Puccia R."/>
            <person name="San-Blas G."/>
            <person name="Soares C.M."/>
            <person name="Birren B.W."/>
            <person name="Cuomo C.A."/>
        </authorList>
    </citation>
    <scope>NUCLEOTIDE SEQUENCE [LARGE SCALE GENOMIC DNA]</scope>
    <source>
        <strain evidence="3">ATCC MYA-826 / Pb01</strain>
    </source>
</reference>
<organism evidence="2 3">
    <name type="scientific">Paracoccidioides lutzii (strain ATCC MYA-826 / Pb01)</name>
    <name type="common">Paracoccidioides brasiliensis</name>
    <dbReference type="NCBI Taxonomy" id="502779"/>
    <lineage>
        <taxon>Eukaryota</taxon>
        <taxon>Fungi</taxon>
        <taxon>Dikarya</taxon>
        <taxon>Ascomycota</taxon>
        <taxon>Pezizomycotina</taxon>
        <taxon>Eurotiomycetes</taxon>
        <taxon>Eurotiomycetidae</taxon>
        <taxon>Onygenales</taxon>
        <taxon>Ajellomycetaceae</taxon>
        <taxon>Paracoccidioides</taxon>
    </lineage>
</organism>
<keyword evidence="3" id="KW-1185">Reference proteome</keyword>
<dbReference type="KEGG" id="pbl:PAAG_11841"/>